<dbReference type="Proteomes" id="UP001058003">
    <property type="component" value="Chromosome"/>
</dbReference>
<sequence>MSGPTAEPDPARRTRALLLLADPDLGAHPLRLGAAQRALDAGWAGTVPELLAMLRNIDGPGPGRGAVVTDHAEALREQPHYGYLLAVDRALAGRGVRVIARAVQTAHALRGQLTVDLAASVPAFPDSRRFDVVWDSAGGWSYALDRRGGARSRGRAVYWQQGLVPEPAAVAGWIARSLAGDLSLPARQGWRLDGGELMTALGAYTSPTTGDPAVPTRTAAVRPGDLDRILRRGFDRTLPPPPRVGDDVYVPSRCWRDLAPGAELRGGLTRIVKVRERPGELDWYEVTITVGEWEEQFGWDLLAGMQAELRREHGDARATLEGW</sequence>
<dbReference type="Pfam" id="PF19809">
    <property type="entry name" value="DUF6292"/>
    <property type="match status" value="1"/>
</dbReference>
<dbReference type="InterPro" id="IPR046259">
    <property type="entry name" value="DUF6292"/>
</dbReference>
<evidence type="ECO:0000313" key="2">
    <source>
        <dbReference type="EMBL" id="UWZ58209.1"/>
    </source>
</evidence>
<protein>
    <recommendedName>
        <fullName evidence="1">DUF6292 domain-containing protein</fullName>
    </recommendedName>
</protein>
<keyword evidence="3" id="KW-1185">Reference proteome</keyword>
<accession>A0A9Q9MIR6</accession>
<name>A0A9Q9MIR6_9ACTN</name>
<proteinExistence type="predicted"/>
<dbReference type="EMBL" id="CP073767">
    <property type="protein sequence ID" value="UWZ58209.1"/>
    <property type="molecule type" value="Genomic_DNA"/>
</dbReference>
<evidence type="ECO:0000313" key="3">
    <source>
        <dbReference type="Proteomes" id="UP001058003"/>
    </source>
</evidence>
<dbReference type="AlphaFoldDB" id="A0A9Q9MIR6"/>
<dbReference type="RefSeq" id="WP_033361765.1">
    <property type="nucleotide sequence ID" value="NZ_CP073767.1"/>
</dbReference>
<gene>
    <name evidence="2" type="ORF">Daura_19780</name>
</gene>
<dbReference type="OrthoDB" id="4190452at2"/>
<feature type="domain" description="DUF6292" evidence="1">
    <location>
        <begin position="83"/>
        <end position="175"/>
    </location>
</feature>
<dbReference type="KEGG" id="daur:Daura_19780"/>
<organism evidence="2 3">
    <name type="scientific">Dactylosporangium aurantiacum</name>
    <dbReference type="NCBI Taxonomy" id="35754"/>
    <lineage>
        <taxon>Bacteria</taxon>
        <taxon>Bacillati</taxon>
        <taxon>Actinomycetota</taxon>
        <taxon>Actinomycetes</taxon>
        <taxon>Micromonosporales</taxon>
        <taxon>Micromonosporaceae</taxon>
        <taxon>Dactylosporangium</taxon>
    </lineage>
</organism>
<evidence type="ECO:0000259" key="1">
    <source>
        <dbReference type="Pfam" id="PF19809"/>
    </source>
</evidence>
<reference evidence="2" key="1">
    <citation type="submission" date="2021-04" db="EMBL/GenBank/DDBJ databases">
        <title>Dactylosporangium aurantiacum NRRL B-8018 full assembly.</title>
        <authorList>
            <person name="Hartkoorn R.C."/>
            <person name="Beaudoing E."/>
            <person name="Hot D."/>
        </authorList>
    </citation>
    <scope>NUCLEOTIDE SEQUENCE</scope>
    <source>
        <strain evidence="2">NRRL B-8018</strain>
    </source>
</reference>